<comment type="caution">
    <text evidence="1">The sequence shown here is derived from an EMBL/GenBank/DDBJ whole genome shotgun (WGS) entry which is preliminary data.</text>
</comment>
<evidence type="ECO:0000313" key="4">
    <source>
        <dbReference type="Proteomes" id="UP001549291"/>
    </source>
</evidence>
<dbReference type="AlphaFoldDB" id="A0A0A3XPW5"/>
<evidence type="ECO:0008006" key="5">
    <source>
        <dbReference type="Google" id="ProtNLM"/>
    </source>
</evidence>
<evidence type="ECO:0000313" key="1">
    <source>
        <dbReference type="EMBL" id="KGT75196.1"/>
    </source>
</evidence>
<sequence length="61" mass="6840">MKNLNFAAELHLKLGAPASSTVESLRLLRAFLKLAPRQRFEVIKLVEDLGTEETLPEHPLS</sequence>
<organism evidence="1 3">
    <name type="scientific">Bradyrhizobium japonicum</name>
    <dbReference type="NCBI Taxonomy" id="375"/>
    <lineage>
        <taxon>Bacteria</taxon>
        <taxon>Pseudomonadati</taxon>
        <taxon>Pseudomonadota</taxon>
        <taxon>Alphaproteobacteria</taxon>
        <taxon>Hyphomicrobiales</taxon>
        <taxon>Nitrobacteraceae</taxon>
        <taxon>Bradyrhizobium</taxon>
    </lineage>
</organism>
<keyword evidence="4" id="KW-1185">Reference proteome</keyword>
<dbReference type="Proteomes" id="UP001549291">
    <property type="component" value="Unassembled WGS sequence"/>
</dbReference>
<dbReference type="RefSeq" id="WP_014493704.1">
    <property type="nucleotide sequence ID" value="NZ_BJNK01000020.1"/>
</dbReference>
<dbReference type="GeneID" id="64071405"/>
<dbReference type="EMBL" id="JBEPTQ010000002">
    <property type="protein sequence ID" value="MET4719813.1"/>
    <property type="molecule type" value="Genomic_DNA"/>
</dbReference>
<dbReference type="EMBL" id="JRPN01000026">
    <property type="protein sequence ID" value="KGT75196.1"/>
    <property type="molecule type" value="Genomic_DNA"/>
</dbReference>
<dbReference type="PATRIC" id="fig|375.37.peg.334"/>
<gene>
    <name evidence="2" type="ORF">ABIF63_003919</name>
    <name evidence="1" type="ORF">MA20_34700</name>
</gene>
<protein>
    <recommendedName>
        <fullName evidence="5">Transposase</fullName>
    </recommendedName>
</protein>
<evidence type="ECO:0000313" key="2">
    <source>
        <dbReference type="EMBL" id="MET4719813.1"/>
    </source>
</evidence>
<accession>A0A0A3XPW5</accession>
<reference evidence="2 4" key="2">
    <citation type="submission" date="2024-06" db="EMBL/GenBank/DDBJ databases">
        <title>Genomic Encyclopedia of Type Strains, Phase V (KMG-V): Genome sequencing to study the core and pangenomes of soil and plant-associated prokaryotes.</title>
        <authorList>
            <person name="Whitman W."/>
        </authorList>
    </citation>
    <scope>NUCLEOTIDE SEQUENCE [LARGE SCALE GENOMIC DNA]</scope>
    <source>
        <strain evidence="2 4">USDA 160</strain>
    </source>
</reference>
<proteinExistence type="predicted"/>
<dbReference type="KEGG" id="bjp:RN69_17340"/>
<name>A0A0A3XPW5_BRAJP</name>
<dbReference type="Proteomes" id="UP000030377">
    <property type="component" value="Unassembled WGS sequence"/>
</dbReference>
<evidence type="ECO:0000313" key="3">
    <source>
        <dbReference type="Proteomes" id="UP000030377"/>
    </source>
</evidence>
<dbReference type="eggNOG" id="ENOG50313PP">
    <property type="taxonomic scope" value="Bacteria"/>
</dbReference>
<reference evidence="1 3" key="1">
    <citation type="submission" date="2014-09" db="EMBL/GenBank/DDBJ databases">
        <title>Draft genome of Bradyrhizobium japonicum Is-34.</title>
        <authorList>
            <person name="Tsurumaru H."/>
            <person name="Yamakawa T."/>
            <person name="Hashimoto S."/>
            <person name="Okizaki K."/>
            <person name="Kanesaki Y."/>
            <person name="Yoshikawa H."/>
            <person name="Yajima S."/>
        </authorList>
    </citation>
    <scope>NUCLEOTIDE SEQUENCE [LARGE SCALE GENOMIC DNA]</scope>
    <source>
        <strain evidence="1 3">Is-34</strain>
    </source>
</reference>